<evidence type="ECO:0000259" key="6">
    <source>
        <dbReference type="Pfam" id="PF01229"/>
    </source>
</evidence>
<organism evidence="7 8">
    <name type="scientific">Aeoliella straminimaris</name>
    <dbReference type="NCBI Taxonomy" id="2954799"/>
    <lineage>
        <taxon>Bacteria</taxon>
        <taxon>Pseudomonadati</taxon>
        <taxon>Planctomycetota</taxon>
        <taxon>Planctomycetia</taxon>
        <taxon>Pirellulales</taxon>
        <taxon>Lacipirellulaceae</taxon>
        <taxon>Aeoliella</taxon>
    </lineage>
</organism>
<keyword evidence="5" id="KW-0732">Signal</keyword>
<evidence type="ECO:0000313" key="8">
    <source>
        <dbReference type="Proteomes" id="UP001155241"/>
    </source>
</evidence>
<keyword evidence="8" id="KW-1185">Reference proteome</keyword>
<dbReference type="InterPro" id="IPR000514">
    <property type="entry name" value="Glyco_hydro_39"/>
</dbReference>
<dbReference type="PRINTS" id="PR00745">
    <property type="entry name" value="GLHYDRLASE39"/>
</dbReference>
<dbReference type="SUPFAM" id="SSF51011">
    <property type="entry name" value="Glycosyl hydrolase domain"/>
    <property type="match status" value="1"/>
</dbReference>
<keyword evidence="2" id="KW-0378">Hydrolase</keyword>
<sequence length="562" mass="63185">MNLLRIVLCGMLVGGAIQVAADDEPLEVAITVDASQTTGKLKPIWRFFGADEPNYVYMKDGRSLTKRLGELRPGDVYFRAHNLLTSGDGTPALKWGSSNAYTEDQQGNPVYDWTVVDRIFDTQIERGVRPYVQVGFMPKALSTKPDPYQHKWRPGFAYDRIMTGWRYPPKDYDRWGELVYQWALHCKERYGEQEVLKWYWQTWNEANILPHGYWGGTREEFLKLHDYTIAAIRRAIPDARVGGADTAGDGGDFTRAFLEHCLRGKNYATGEKGTPIDFVSFHAKGSPRWEGDHIRMGIANQLATVDRGFGIVAEFPELKDTPIVIGESDPEGCAACQGPMFSYRNGTVYSSYTAASFARKPDIAAKHGVNLEGALTWAFEFENQPYFAGFRQLASNGIPLAVFNVFRMMSEMGPERLAAESSQQVALDDIIRHGVRGSADVGVLASRNEQRITILVWHYHDDDVAGPAAEVTLAIENLPDEWQDAKVKHKRVDEFHSNPYDEWKRMGSPGAPNERQYRQLMKSSELATYSGETSHEFADGTAKLTFELPRQGVSLVELSTNK</sequence>
<reference evidence="7" key="1">
    <citation type="submission" date="2022-06" db="EMBL/GenBank/DDBJ databases">
        <title>Aeoliella straminimaris, a novel planctomycete from sediments.</title>
        <authorList>
            <person name="Vitorino I.R."/>
            <person name="Lage O.M."/>
        </authorList>
    </citation>
    <scope>NUCLEOTIDE SEQUENCE</scope>
    <source>
        <strain evidence="7">ICT_H6.2</strain>
    </source>
</reference>
<dbReference type="Proteomes" id="UP001155241">
    <property type="component" value="Unassembled WGS sequence"/>
</dbReference>
<dbReference type="RefSeq" id="WP_252856150.1">
    <property type="nucleotide sequence ID" value="NZ_JAMXLR010000095.1"/>
</dbReference>
<gene>
    <name evidence="7" type="ORF">NG895_29380</name>
</gene>
<evidence type="ECO:0000256" key="2">
    <source>
        <dbReference type="ARBA" id="ARBA00022801"/>
    </source>
</evidence>
<evidence type="ECO:0000256" key="3">
    <source>
        <dbReference type="ARBA" id="ARBA00023295"/>
    </source>
</evidence>
<feature type="active site" description="Proton donor" evidence="4">
    <location>
        <position position="205"/>
    </location>
</feature>
<dbReference type="AlphaFoldDB" id="A0A9X2FFA5"/>
<proteinExistence type="inferred from homology"/>
<evidence type="ECO:0000256" key="1">
    <source>
        <dbReference type="ARBA" id="ARBA00008875"/>
    </source>
</evidence>
<protein>
    <recommendedName>
        <fullName evidence="6">Glycosyl hydrolases family 39 N-terminal catalytic domain-containing protein</fullName>
    </recommendedName>
</protein>
<name>A0A9X2FFA5_9BACT</name>
<dbReference type="InterPro" id="IPR049166">
    <property type="entry name" value="GH39_cat"/>
</dbReference>
<dbReference type="Pfam" id="PF01229">
    <property type="entry name" value="Glyco_hydro_39"/>
    <property type="match status" value="1"/>
</dbReference>
<keyword evidence="3" id="KW-0326">Glycosidase</keyword>
<evidence type="ECO:0000256" key="5">
    <source>
        <dbReference type="SAM" id="SignalP"/>
    </source>
</evidence>
<dbReference type="GO" id="GO:0004553">
    <property type="term" value="F:hydrolase activity, hydrolyzing O-glycosyl compounds"/>
    <property type="evidence" value="ECO:0007669"/>
    <property type="project" value="InterPro"/>
</dbReference>
<comment type="similarity">
    <text evidence="1">Belongs to the glycosyl hydrolase 39 family.</text>
</comment>
<dbReference type="Gene3D" id="3.20.20.80">
    <property type="entry name" value="Glycosidases"/>
    <property type="match status" value="1"/>
</dbReference>
<accession>A0A9X2FFA5</accession>
<comment type="caution">
    <text evidence="7">The sequence shown here is derived from an EMBL/GenBank/DDBJ whole genome shotgun (WGS) entry which is preliminary data.</text>
</comment>
<dbReference type="InterPro" id="IPR017853">
    <property type="entry name" value="GH"/>
</dbReference>
<dbReference type="PANTHER" id="PTHR12631">
    <property type="entry name" value="ALPHA-L-IDURONIDASE"/>
    <property type="match status" value="1"/>
</dbReference>
<dbReference type="Gene3D" id="2.60.40.1500">
    <property type="entry name" value="Glycosyl hydrolase domain, family 39"/>
    <property type="match status" value="1"/>
</dbReference>
<dbReference type="PANTHER" id="PTHR12631:SF8">
    <property type="entry name" value="ALPHA-L-IDURONIDASE"/>
    <property type="match status" value="1"/>
</dbReference>
<feature type="domain" description="Glycosyl hydrolases family 39 N-terminal catalytic" evidence="6">
    <location>
        <begin position="29"/>
        <end position="524"/>
    </location>
</feature>
<evidence type="ECO:0000256" key="4">
    <source>
        <dbReference type="PIRSR" id="PIRSR600514-1"/>
    </source>
</evidence>
<dbReference type="EMBL" id="JAMXLR010000095">
    <property type="protein sequence ID" value="MCO6048035.1"/>
    <property type="molecule type" value="Genomic_DNA"/>
</dbReference>
<dbReference type="GO" id="GO:0005975">
    <property type="term" value="P:carbohydrate metabolic process"/>
    <property type="evidence" value="ECO:0007669"/>
    <property type="project" value="InterPro"/>
</dbReference>
<feature type="chain" id="PRO_5040845714" description="Glycosyl hydrolases family 39 N-terminal catalytic domain-containing protein" evidence="5">
    <location>
        <begin position="22"/>
        <end position="562"/>
    </location>
</feature>
<dbReference type="InterPro" id="IPR051923">
    <property type="entry name" value="Glycosyl_Hydrolase_39"/>
</dbReference>
<dbReference type="SUPFAM" id="SSF51445">
    <property type="entry name" value="(Trans)glycosidases"/>
    <property type="match status" value="1"/>
</dbReference>
<evidence type="ECO:0000313" key="7">
    <source>
        <dbReference type="EMBL" id="MCO6048035.1"/>
    </source>
</evidence>
<feature type="signal peptide" evidence="5">
    <location>
        <begin position="1"/>
        <end position="21"/>
    </location>
</feature>